<dbReference type="EMBL" id="BMAU01021255">
    <property type="protein sequence ID" value="GFY05655.1"/>
    <property type="molecule type" value="Genomic_DNA"/>
</dbReference>
<name>A0A8X6S6P9_TRICX</name>
<accession>A0A8X6S6P9</accession>
<dbReference type="Proteomes" id="UP000887159">
    <property type="component" value="Unassembled WGS sequence"/>
</dbReference>
<comment type="caution">
    <text evidence="1">The sequence shown here is derived from an EMBL/GenBank/DDBJ whole genome shotgun (WGS) entry which is preliminary data.</text>
</comment>
<evidence type="ECO:0000313" key="1">
    <source>
        <dbReference type="EMBL" id="GFY05655.1"/>
    </source>
</evidence>
<evidence type="ECO:0000313" key="2">
    <source>
        <dbReference type="Proteomes" id="UP000887159"/>
    </source>
</evidence>
<gene>
    <name evidence="1" type="ORF">TNCV_4403221</name>
</gene>
<reference evidence="1" key="1">
    <citation type="submission" date="2020-08" db="EMBL/GenBank/DDBJ databases">
        <title>Multicomponent nature underlies the extraordinary mechanical properties of spider dragline silk.</title>
        <authorList>
            <person name="Kono N."/>
            <person name="Nakamura H."/>
            <person name="Mori M."/>
            <person name="Yoshida Y."/>
            <person name="Ohtoshi R."/>
            <person name="Malay A.D."/>
            <person name="Moran D.A.P."/>
            <person name="Tomita M."/>
            <person name="Numata K."/>
            <person name="Arakawa K."/>
        </authorList>
    </citation>
    <scope>NUCLEOTIDE SEQUENCE</scope>
</reference>
<dbReference type="AlphaFoldDB" id="A0A8X6S6P9"/>
<protein>
    <submittedName>
        <fullName evidence="1">Uncharacterized protein</fullName>
    </submittedName>
</protein>
<keyword evidence="2" id="KW-1185">Reference proteome</keyword>
<proteinExistence type="predicted"/>
<sequence>MHVKYVEGQSNPVDVNITVVLFRYSRAFGDGFCNLNHGQITRMTPELPSSPNFHITPTPVDVVWKFGERLLAQMSSSSLGRGSLPTQPLCFFTVRHDLISKPD</sequence>
<organism evidence="1 2">
    <name type="scientific">Trichonephila clavipes</name>
    <name type="common">Golden silk orbweaver</name>
    <name type="synonym">Nephila clavipes</name>
    <dbReference type="NCBI Taxonomy" id="2585209"/>
    <lineage>
        <taxon>Eukaryota</taxon>
        <taxon>Metazoa</taxon>
        <taxon>Ecdysozoa</taxon>
        <taxon>Arthropoda</taxon>
        <taxon>Chelicerata</taxon>
        <taxon>Arachnida</taxon>
        <taxon>Araneae</taxon>
        <taxon>Araneomorphae</taxon>
        <taxon>Entelegynae</taxon>
        <taxon>Araneoidea</taxon>
        <taxon>Nephilidae</taxon>
        <taxon>Trichonephila</taxon>
    </lineage>
</organism>